<dbReference type="Pfam" id="PF16027">
    <property type="entry name" value="DUF4786"/>
    <property type="match status" value="1"/>
</dbReference>
<accession>A0A026W5P5</accession>
<feature type="signal peptide" evidence="1">
    <location>
        <begin position="1"/>
        <end position="31"/>
    </location>
</feature>
<protein>
    <submittedName>
        <fullName evidence="2">Uncharacterized protein</fullName>
    </submittedName>
</protein>
<name>A0A026W5P5_OOCBI</name>
<evidence type="ECO:0000313" key="2">
    <source>
        <dbReference type="EMBL" id="EZA51397.1"/>
    </source>
</evidence>
<feature type="chain" id="PRO_5001540815" evidence="1">
    <location>
        <begin position="32"/>
        <end position="334"/>
    </location>
</feature>
<gene>
    <name evidence="2" type="ORF">X777_09666</name>
</gene>
<dbReference type="InterPro" id="IPR031983">
    <property type="entry name" value="DUF4786"/>
</dbReference>
<dbReference type="Proteomes" id="UP000053097">
    <property type="component" value="Unassembled WGS sequence"/>
</dbReference>
<evidence type="ECO:0000256" key="1">
    <source>
        <dbReference type="SAM" id="SignalP"/>
    </source>
</evidence>
<dbReference type="OrthoDB" id="7700260at2759"/>
<organism evidence="2 3">
    <name type="scientific">Ooceraea biroi</name>
    <name type="common">Clonal raider ant</name>
    <name type="synonym">Cerapachys biroi</name>
    <dbReference type="NCBI Taxonomy" id="2015173"/>
    <lineage>
        <taxon>Eukaryota</taxon>
        <taxon>Metazoa</taxon>
        <taxon>Ecdysozoa</taxon>
        <taxon>Arthropoda</taxon>
        <taxon>Hexapoda</taxon>
        <taxon>Insecta</taxon>
        <taxon>Pterygota</taxon>
        <taxon>Neoptera</taxon>
        <taxon>Endopterygota</taxon>
        <taxon>Hymenoptera</taxon>
        <taxon>Apocrita</taxon>
        <taxon>Aculeata</taxon>
        <taxon>Formicoidea</taxon>
        <taxon>Formicidae</taxon>
        <taxon>Dorylinae</taxon>
        <taxon>Ooceraea</taxon>
    </lineage>
</organism>
<keyword evidence="1" id="KW-0732">Signal</keyword>
<dbReference type="OMA" id="ESDIFYI"/>
<sequence>MFFQKLYHHFSDATTMAPLLLLISIIGSVLANPFPNTLDNRLVSQVQNALLLVANNRSNNMTDENLNSKDDTTENTTLSILKHTADRLKVSNPVTHDESAKKTTQRRKHKAIFVNYSLEPRVSHYPKNLPAYEVDYNDNSEITAKDKLRESKRYRESDIFYIRLPPTPYMFVPGLGYVSQPPTYSTAALKPQLALVPQLLHLPHARPTQPAQLQLAPQQITNPLIKLPIDFVSNGKPTSVYEWHKKSTKKPIDSPIMNLDSFVSNGKPTSIYQWQSNLKPIKRPDDSLNSLDLGPYAFNGKLTSVYLLGPDGSSSMHQPIRYPDYQDNIRNMYY</sequence>
<evidence type="ECO:0000313" key="3">
    <source>
        <dbReference type="Proteomes" id="UP000053097"/>
    </source>
</evidence>
<dbReference type="EMBL" id="KK107390">
    <property type="protein sequence ID" value="EZA51397.1"/>
    <property type="molecule type" value="Genomic_DNA"/>
</dbReference>
<dbReference type="AlphaFoldDB" id="A0A026W5P5"/>
<proteinExistence type="predicted"/>
<keyword evidence="3" id="KW-1185">Reference proteome</keyword>
<reference evidence="2 3" key="1">
    <citation type="journal article" date="2014" name="Curr. Biol.">
        <title>The genome of the clonal raider ant Cerapachys biroi.</title>
        <authorList>
            <person name="Oxley P.R."/>
            <person name="Ji L."/>
            <person name="Fetter-Pruneda I."/>
            <person name="McKenzie S.K."/>
            <person name="Li C."/>
            <person name="Hu H."/>
            <person name="Zhang G."/>
            <person name="Kronauer D.J."/>
        </authorList>
    </citation>
    <scope>NUCLEOTIDE SEQUENCE [LARGE SCALE GENOMIC DNA]</scope>
</reference>